<keyword evidence="1" id="KW-0175">Coiled coil</keyword>
<dbReference type="PANTHER" id="PTHR21974">
    <property type="entry name" value="RE15880P"/>
    <property type="match status" value="1"/>
</dbReference>
<organism evidence="2 3">
    <name type="scientific">Hyaloscypha hepaticicola</name>
    <dbReference type="NCBI Taxonomy" id="2082293"/>
    <lineage>
        <taxon>Eukaryota</taxon>
        <taxon>Fungi</taxon>
        <taxon>Dikarya</taxon>
        <taxon>Ascomycota</taxon>
        <taxon>Pezizomycotina</taxon>
        <taxon>Leotiomycetes</taxon>
        <taxon>Helotiales</taxon>
        <taxon>Hyaloscyphaceae</taxon>
        <taxon>Hyaloscypha</taxon>
    </lineage>
</organism>
<dbReference type="AlphaFoldDB" id="A0A2J6PSR1"/>
<evidence type="ECO:0000313" key="2">
    <source>
        <dbReference type="EMBL" id="PMD17077.1"/>
    </source>
</evidence>
<dbReference type="OrthoDB" id="2562743at2759"/>
<gene>
    <name evidence="2" type="ORF">NA56DRAFT_648826</name>
</gene>
<keyword evidence="3" id="KW-1185">Reference proteome</keyword>
<name>A0A2J6PSR1_9HELO</name>
<dbReference type="STRING" id="1745343.A0A2J6PSR1"/>
<accession>A0A2J6PSR1</accession>
<reference evidence="2 3" key="1">
    <citation type="submission" date="2016-05" db="EMBL/GenBank/DDBJ databases">
        <title>A degradative enzymes factory behind the ericoid mycorrhizal symbiosis.</title>
        <authorList>
            <consortium name="DOE Joint Genome Institute"/>
            <person name="Martino E."/>
            <person name="Morin E."/>
            <person name="Grelet G."/>
            <person name="Kuo A."/>
            <person name="Kohler A."/>
            <person name="Daghino S."/>
            <person name="Barry K."/>
            <person name="Choi C."/>
            <person name="Cichocki N."/>
            <person name="Clum A."/>
            <person name="Copeland A."/>
            <person name="Hainaut M."/>
            <person name="Haridas S."/>
            <person name="Labutti K."/>
            <person name="Lindquist E."/>
            <person name="Lipzen A."/>
            <person name="Khouja H.-R."/>
            <person name="Murat C."/>
            <person name="Ohm R."/>
            <person name="Olson A."/>
            <person name="Spatafora J."/>
            <person name="Veneault-Fourrey C."/>
            <person name="Henrissat B."/>
            <person name="Grigoriev I."/>
            <person name="Martin F."/>
            <person name="Perotto S."/>
        </authorList>
    </citation>
    <scope>NUCLEOTIDE SEQUENCE [LARGE SCALE GENOMIC DNA]</scope>
    <source>
        <strain evidence="2 3">UAMH 7357</strain>
    </source>
</reference>
<dbReference type="EMBL" id="KZ613501">
    <property type="protein sequence ID" value="PMD17077.1"/>
    <property type="molecule type" value="Genomic_DNA"/>
</dbReference>
<proteinExistence type="predicted"/>
<evidence type="ECO:0000256" key="1">
    <source>
        <dbReference type="SAM" id="Coils"/>
    </source>
</evidence>
<protein>
    <submittedName>
        <fullName evidence="2">Uncharacterized protein</fullName>
    </submittedName>
</protein>
<dbReference type="PANTHER" id="PTHR21974:SF2">
    <property type="entry name" value="RE15880P"/>
    <property type="match status" value="1"/>
</dbReference>
<evidence type="ECO:0000313" key="3">
    <source>
        <dbReference type="Proteomes" id="UP000235672"/>
    </source>
</evidence>
<sequence length="375" mass="43004">MPFDYSATTIRERLESAASQNVLLLQTISETTYATSEYQQTNKFINDLRKEIALEEKKLTEVNRAVDIEYAQHKKYRDSHVKRLAYKIGGKKDKFEADATKEEKEWLDAVAVQIQTKKTLDHLKFKLAEAVKKNADLMDVMCVRTTAGLELDALYRSIFDGPTPDIPEEDEKEREWLQAETHFNTMGILLNTEKQAYDILVDADRFLTLAIQNIISARNASGYNCWGVGGVWTEMSENNSLVSCEGHVQRVEMLIKQAQRVQPAVRNIGDMRVAQMNFMTNVVFDNIFSDLQLRDRIKQSQGHLKIAQASLVAELQSSRERSSALQIELDEAKARLDKKRAKLQQVRSRAFERLARKRELGERGVPPLYKKEVKC</sequence>
<dbReference type="Proteomes" id="UP000235672">
    <property type="component" value="Unassembled WGS sequence"/>
</dbReference>
<feature type="coiled-coil region" evidence="1">
    <location>
        <begin position="315"/>
        <end position="349"/>
    </location>
</feature>